<dbReference type="Gene3D" id="2.60.420.10">
    <property type="entry name" value="Maltose phosphorylase, domain 3"/>
    <property type="match status" value="1"/>
</dbReference>
<protein>
    <submittedName>
        <fullName evidence="3">Glycoside hydrolase family 78 protein</fullName>
    </submittedName>
</protein>
<evidence type="ECO:0000259" key="2">
    <source>
        <dbReference type="Pfam" id="PF17389"/>
    </source>
</evidence>
<feature type="signal peptide" evidence="1">
    <location>
        <begin position="1"/>
        <end position="18"/>
    </location>
</feature>
<dbReference type="STRING" id="675120.N1PHK6"/>
<dbReference type="Pfam" id="PF17389">
    <property type="entry name" value="Bac_rhamnosid6H"/>
    <property type="match status" value="1"/>
</dbReference>
<accession>N1PHK6</accession>
<keyword evidence="4" id="KW-1185">Reference proteome</keyword>
<dbReference type="eggNOG" id="ENOG502QWE4">
    <property type="taxonomic scope" value="Eukaryota"/>
</dbReference>
<dbReference type="OMA" id="GYFHCDD"/>
<dbReference type="GO" id="GO:0005975">
    <property type="term" value="P:carbohydrate metabolic process"/>
    <property type="evidence" value="ECO:0007669"/>
    <property type="project" value="InterPro"/>
</dbReference>
<dbReference type="OrthoDB" id="10036721at2759"/>
<dbReference type="AlphaFoldDB" id="N1PHK6"/>
<evidence type="ECO:0000313" key="4">
    <source>
        <dbReference type="Proteomes" id="UP000016933"/>
    </source>
</evidence>
<dbReference type="Gene3D" id="2.60.120.260">
    <property type="entry name" value="Galactose-binding domain-like"/>
    <property type="match status" value="1"/>
</dbReference>
<evidence type="ECO:0000256" key="1">
    <source>
        <dbReference type="SAM" id="SignalP"/>
    </source>
</evidence>
<feature type="non-terminal residue" evidence="3">
    <location>
        <position position="700"/>
    </location>
</feature>
<evidence type="ECO:0000313" key="3">
    <source>
        <dbReference type="EMBL" id="EME41614.1"/>
    </source>
</evidence>
<name>N1PHK6_DOTSN</name>
<feature type="domain" description="Alpha-L-rhamnosidase six-hairpin glycosidase" evidence="2">
    <location>
        <begin position="241"/>
        <end position="463"/>
    </location>
</feature>
<dbReference type="PANTHER" id="PTHR34987:SF6">
    <property type="entry name" value="ALPHA-L-RHAMNOSIDASE SIX-HAIRPIN GLYCOSIDASE DOMAIN-CONTAINING PROTEIN"/>
    <property type="match status" value="1"/>
</dbReference>
<dbReference type="HOGENOM" id="CLU_007933_3_0_1"/>
<gene>
    <name evidence="3" type="ORF">DOTSEDRAFT_156570</name>
</gene>
<reference evidence="4" key="1">
    <citation type="journal article" date="2012" name="PLoS Genet.">
        <title>The genomes of the fungal plant pathogens Cladosporium fulvum and Dothistroma septosporum reveal adaptation to different hosts and lifestyles but also signatures of common ancestry.</title>
        <authorList>
            <person name="de Wit P.J.G.M."/>
            <person name="van der Burgt A."/>
            <person name="Oekmen B."/>
            <person name="Stergiopoulos I."/>
            <person name="Abd-Elsalam K.A."/>
            <person name="Aerts A.L."/>
            <person name="Bahkali A.H."/>
            <person name="Beenen H.G."/>
            <person name="Chettri P."/>
            <person name="Cox M.P."/>
            <person name="Datema E."/>
            <person name="de Vries R.P."/>
            <person name="Dhillon B."/>
            <person name="Ganley A.R."/>
            <person name="Griffiths S.A."/>
            <person name="Guo Y."/>
            <person name="Hamelin R.C."/>
            <person name="Henrissat B."/>
            <person name="Kabir M.S."/>
            <person name="Jashni M.K."/>
            <person name="Kema G."/>
            <person name="Klaubauf S."/>
            <person name="Lapidus A."/>
            <person name="Levasseur A."/>
            <person name="Lindquist E."/>
            <person name="Mehrabi R."/>
            <person name="Ohm R.A."/>
            <person name="Owen T.J."/>
            <person name="Salamov A."/>
            <person name="Schwelm A."/>
            <person name="Schijlen E."/>
            <person name="Sun H."/>
            <person name="van den Burg H.A."/>
            <person name="van Ham R.C.H.J."/>
            <person name="Zhang S."/>
            <person name="Goodwin S.B."/>
            <person name="Grigoriev I.V."/>
            <person name="Collemare J."/>
            <person name="Bradshaw R.E."/>
        </authorList>
    </citation>
    <scope>NUCLEOTIDE SEQUENCE [LARGE SCALE GENOMIC DNA]</scope>
    <source>
        <strain evidence="4">NZE10 / CBS 128990</strain>
    </source>
</reference>
<dbReference type="GO" id="GO:0016787">
    <property type="term" value="F:hydrolase activity"/>
    <property type="evidence" value="ECO:0007669"/>
    <property type="project" value="UniProtKB-KW"/>
</dbReference>
<sequence length="700" mass="74707">MTMLKSFGLSLLAGLSSAAQYEEYILAPSSRELHPVSVYKVNGTVNGAESLTGHESGSGTFEGVSSATYDFGKNTAGRISLTVGDVEGDDQAIGIAFSESSSWITDQGSDSTANAGLDELLWVYPDGSGKYTVGPEHERGGFRYLSLIHNTTGSVEVEQITIKFTPMPHWADDGLKDYTGYFHCNDELINRIWYAGAYTNQLCTINPQYGNSLVHLDTITANMTGDDTPPNTWYNNLTITNGTSALVDGAKRDRLVWAGDMAIAVPGLVVSTNDLITVANSLDSLFGVQDKTTGQLPYAGVGFRSTYSATYHLYTLIGVSNYYMYSDKLEYVENKWSDYKQALNFSLSFIDESGMMNVTSAADWLRSGMGGHNIEANSILYYTIYQSIMLGQALGETQSLLASWIAIAENIKTAANKLLWDETEGLYHDNETTTLQPQDGNSWAVVANLTDSDEKVSAISSALQARWGDFGAPAPEADDAVSPFISGFELQAHLLADDTTAALNLMRLQWGFMLDDPRMTNSTFIEGYASDGRLHYAPYTNDPRVSHAHGWSTGPTSTLTFYIGGIHLASAGGRTWELSPRPGDLTFVDAGFQTSEGMFVSQVNATGGVVTGFKFSTPVGTNGRVSLPGISGSLKSSNGTLVALKDGEIKDLAGGDWILVPSGNSTAAGGSVVAGNGSPVPYTGSAMVISASLVAIVAGA</sequence>
<dbReference type="InterPro" id="IPR012341">
    <property type="entry name" value="6hp_glycosidase-like_sf"/>
</dbReference>
<dbReference type="EMBL" id="KB446542">
    <property type="protein sequence ID" value="EME41614.1"/>
    <property type="molecule type" value="Genomic_DNA"/>
</dbReference>
<keyword evidence="3" id="KW-0378">Hydrolase</keyword>
<dbReference type="PANTHER" id="PTHR34987">
    <property type="entry name" value="C, PUTATIVE (AFU_ORTHOLOGUE AFUA_3G02880)-RELATED"/>
    <property type="match status" value="1"/>
</dbReference>
<dbReference type="SUPFAM" id="SSF48208">
    <property type="entry name" value="Six-hairpin glycosidases"/>
    <property type="match status" value="1"/>
</dbReference>
<organism evidence="3 4">
    <name type="scientific">Dothistroma septosporum (strain NZE10 / CBS 128990)</name>
    <name type="common">Red band needle blight fungus</name>
    <name type="synonym">Mycosphaerella pini</name>
    <dbReference type="NCBI Taxonomy" id="675120"/>
    <lineage>
        <taxon>Eukaryota</taxon>
        <taxon>Fungi</taxon>
        <taxon>Dikarya</taxon>
        <taxon>Ascomycota</taxon>
        <taxon>Pezizomycotina</taxon>
        <taxon>Dothideomycetes</taxon>
        <taxon>Dothideomycetidae</taxon>
        <taxon>Mycosphaerellales</taxon>
        <taxon>Mycosphaerellaceae</taxon>
        <taxon>Dothistroma</taxon>
    </lineage>
</organism>
<keyword evidence="1" id="KW-0732">Signal</keyword>
<dbReference type="Gene3D" id="1.50.10.10">
    <property type="match status" value="1"/>
</dbReference>
<dbReference type="InterPro" id="IPR035396">
    <property type="entry name" value="Bac_rhamnosid6H"/>
</dbReference>
<reference evidence="3 4" key="2">
    <citation type="journal article" date="2012" name="PLoS Pathog.">
        <title>Diverse lifestyles and strategies of plant pathogenesis encoded in the genomes of eighteen Dothideomycetes fungi.</title>
        <authorList>
            <person name="Ohm R.A."/>
            <person name="Feau N."/>
            <person name="Henrissat B."/>
            <person name="Schoch C.L."/>
            <person name="Horwitz B.A."/>
            <person name="Barry K.W."/>
            <person name="Condon B.J."/>
            <person name="Copeland A.C."/>
            <person name="Dhillon B."/>
            <person name="Glaser F."/>
            <person name="Hesse C.N."/>
            <person name="Kosti I."/>
            <person name="LaButti K."/>
            <person name="Lindquist E.A."/>
            <person name="Lucas S."/>
            <person name="Salamov A.A."/>
            <person name="Bradshaw R.E."/>
            <person name="Ciuffetti L."/>
            <person name="Hamelin R.C."/>
            <person name="Kema G.H.J."/>
            <person name="Lawrence C."/>
            <person name="Scott J.A."/>
            <person name="Spatafora J.W."/>
            <person name="Turgeon B.G."/>
            <person name="de Wit P.J.G.M."/>
            <person name="Zhong S."/>
            <person name="Goodwin S.B."/>
            <person name="Grigoriev I.V."/>
        </authorList>
    </citation>
    <scope>NUCLEOTIDE SEQUENCE [LARGE SCALE GENOMIC DNA]</scope>
    <source>
        <strain evidence="4">NZE10 / CBS 128990</strain>
    </source>
</reference>
<dbReference type="Proteomes" id="UP000016933">
    <property type="component" value="Unassembled WGS sequence"/>
</dbReference>
<dbReference type="InterPro" id="IPR008928">
    <property type="entry name" value="6-hairpin_glycosidase_sf"/>
</dbReference>
<proteinExistence type="predicted"/>
<feature type="chain" id="PRO_5004109775" evidence="1">
    <location>
        <begin position="19"/>
        <end position="700"/>
    </location>
</feature>